<dbReference type="OrthoDB" id="1861545at2"/>
<keyword evidence="2" id="KW-0732">Signal</keyword>
<proteinExistence type="predicted"/>
<feature type="chain" id="PRO_5003211743" evidence="2">
    <location>
        <begin position="31"/>
        <end position="120"/>
    </location>
</feature>
<dbReference type="EMBL" id="CP002432">
    <property type="protein sequence ID" value="ADU67167.1"/>
    <property type="molecule type" value="Genomic_DNA"/>
</dbReference>
<sequence>MKKHMNPLRTAASIAFIALAAFTFIAPAAAQTDTRPAPGTFWVDTTGDGVADSRPTRGTGAGRNAGENFVDANGDGNCDNFVGREALRKERRSERAALGARNADRARGNSESSGGGGPRR</sequence>
<dbReference type="Proteomes" id="UP000002572">
    <property type="component" value="Chromosome"/>
</dbReference>
<dbReference type="HOGENOM" id="CLU_2045877_0_0_0"/>
<evidence type="ECO:0000256" key="2">
    <source>
        <dbReference type="SAM" id="SignalP"/>
    </source>
</evidence>
<organism evidence="3 4">
    <name type="scientific">Desulfurispirillum indicum (strain ATCC BAA-1389 / DSM 22839 / S5)</name>
    <dbReference type="NCBI Taxonomy" id="653733"/>
    <lineage>
        <taxon>Bacteria</taxon>
        <taxon>Pseudomonadati</taxon>
        <taxon>Chrysiogenota</taxon>
        <taxon>Chrysiogenia</taxon>
        <taxon>Chrysiogenales</taxon>
        <taxon>Chrysiogenaceae</taxon>
        <taxon>Desulfurispirillum</taxon>
    </lineage>
</organism>
<dbReference type="InParanoid" id="E6W588"/>
<gene>
    <name evidence="3" type="ordered locus">Selin_2452</name>
</gene>
<dbReference type="KEGG" id="din:Selin_2452"/>
<evidence type="ECO:0000313" key="3">
    <source>
        <dbReference type="EMBL" id="ADU67167.1"/>
    </source>
</evidence>
<evidence type="ECO:0000313" key="4">
    <source>
        <dbReference type="Proteomes" id="UP000002572"/>
    </source>
</evidence>
<accession>E6W588</accession>
<reference evidence="3 4" key="1">
    <citation type="submission" date="2010-12" db="EMBL/GenBank/DDBJ databases">
        <title>Complete sequence of Desulfurispirillum indicum S5.</title>
        <authorList>
            <consortium name="US DOE Joint Genome Institute"/>
            <person name="Lucas S."/>
            <person name="Copeland A."/>
            <person name="Lapidus A."/>
            <person name="Cheng J.-F."/>
            <person name="Goodwin L."/>
            <person name="Pitluck S."/>
            <person name="Chertkov O."/>
            <person name="Held B."/>
            <person name="Detter J.C."/>
            <person name="Han C."/>
            <person name="Tapia R."/>
            <person name="Land M."/>
            <person name="Hauser L."/>
            <person name="Kyrpides N."/>
            <person name="Ivanova N."/>
            <person name="Mikhailova N."/>
            <person name="Haggblom M."/>
            <person name="Rauschenbach I."/>
            <person name="Bini E."/>
            <person name="Woyke T."/>
        </authorList>
    </citation>
    <scope>NUCLEOTIDE SEQUENCE [LARGE SCALE GENOMIC DNA]</scope>
    <source>
        <strain evidence="4">ATCC BAA-1389 / DSM 22839 / S5</strain>
    </source>
</reference>
<feature type="compositionally biased region" description="Basic and acidic residues" evidence="1">
    <location>
        <begin position="85"/>
        <end position="95"/>
    </location>
</feature>
<feature type="region of interest" description="Disordered" evidence="1">
    <location>
        <begin position="30"/>
        <end position="120"/>
    </location>
</feature>
<dbReference type="RefSeq" id="WP_013507038.1">
    <property type="nucleotide sequence ID" value="NC_014836.1"/>
</dbReference>
<evidence type="ECO:0000256" key="1">
    <source>
        <dbReference type="SAM" id="MobiDB-lite"/>
    </source>
</evidence>
<dbReference type="AlphaFoldDB" id="E6W588"/>
<keyword evidence="4" id="KW-1185">Reference proteome</keyword>
<feature type="signal peptide" evidence="2">
    <location>
        <begin position="1"/>
        <end position="30"/>
    </location>
</feature>
<name>E6W588_DESIS</name>
<protein>
    <submittedName>
        <fullName evidence="3">Uncharacterized protein</fullName>
    </submittedName>
</protein>
<dbReference type="STRING" id="653733.Selin_2452"/>